<evidence type="ECO:0000313" key="5">
    <source>
        <dbReference type="EMBL" id="TCK26370.1"/>
    </source>
</evidence>
<dbReference type="Pfam" id="PF02738">
    <property type="entry name" value="MoCoBD_1"/>
    <property type="match status" value="1"/>
</dbReference>
<evidence type="ECO:0000313" key="6">
    <source>
        <dbReference type="Proteomes" id="UP000295560"/>
    </source>
</evidence>
<accession>A0A4R1HZM6</accession>
<dbReference type="Gene3D" id="3.90.1170.50">
    <property type="entry name" value="Aldehyde oxidase/xanthine dehydrogenase, a/b hammerhead"/>
    <property type="match status" value="1"/>
</dbReference>
<organism evidence="5 6">
    <name type="scientific">Pseudonocardia endophytica</name>
    <dbReference type="NCBI Taxonomy" id="401976"/>
    <lineage>
        <taxon>Bacteria</taxon>
        <taxon>Bacillati</taxon>
        <taxon>Actinomycetota</taxon>
        <taxon>Actinomycetes</taxon>
        <taxon>Pseudonocardiales</taxon>
        <taxon>Pseudonocardiaceae</taxon>
        <taxon>Pseudonocardia</taxon>
    </lineage>
</organism>
<evidence type="ECO:0000256" key="1">
    <source>
        <dbReference type="ARBA" id="ARBA00022505"/>
    </source>
</evidence>
<dbReference type="SUPFAM" id="SSF54665">
    <property type="entry name" value="CO dehydrogenase molybdoprotein N-domain-like"/>
    <property type="match status" value="1"/>
</dbReference>
<dbReference type="InterPro" id="IPR037165">
    <property type="entry name" value="AldOxase/xan_DH_Mopterin-bd_sf"/>
</dbReference>
<evidence type="ECO:0000259" key="4">
    <source>
        <dbReference type="SMART" id="SM01008"/>
    </source>
</evidence>
<dbReference type="PANTHER" id="PTHR11908:SF132">
    <property type="entry name" value="ALDEHYDE OXIDASE 1-RELATED"/>
    <property type="match status" value="1"/>
</dbReference>
<feature type="domain" description="Aldehyde oxidase/xanthine dehydrogenase a/b hammerhead" evidence="4">
    <location>
        <begin position="24"/>
        <end position="140"/>
    </location>
</feature>
<protein>
    <submittedName>
        <fullName evidence="5">Carbon-monoxide dehydrogenase large subunit</fullName>
    </submittedName>
</protein>
<dbReference type="InterPro" id="IPR016208">
    <property type="entry name" value="Ald_Oxase/xanthine_DH-like"/>
</dbReference>
<evidence type="ECO:0000256" key="3">
    <source>
        <dbReference type="ARBA" id="ARBA00053029"/>
    </source>
</evidence>
<keyword evidence="2" id="KW-0560">Oxidoreductase</keyword>
<keyword evidence="6" id="KW-1185">Reference proteome</keyword>
<dbReference type="PANTHER" id="PTHR11908">
    <property type="entry name" value="XANTHINE DEHYDROGENASE"/>
    <property type="match status" value="1"/>
</dbReference>
<dbReference type="EMBL" id="SMFZ01000001">
    <property type="protein sequence ID" value="TCK26370.1"/>
    <property type="molecule type" value="Genomic_DNA"/>
</dbReference>
<dbReference type="InterPro" id="IPR046867">
    <property type="entry name" value="AldOxase/xan_DH_MoCoBD2"/>
</dbReference>
<gene>
    <name evidence="5" type="ORF">EV378_2203</name>
</gene>
<keyword evidence="1" id="KW-0500">Molybdenum</keyword>
<dbReference type="OrthoDB" id="135295at2"/>
<dbReference type="Proteomes" id="UP000295560">
    <property type="component" value="Unassembled WGS sequence"/>
</dbReference>
<evidence type="ECO:0000256" key="2">
    <source>
        <dbReference type="ARBA" id="ARBA00023002"/>
    </source>
</evidence>
<comment type="cofactor">
    <cofactor evidence="3">
        <name>Mo-molybdopterin cytosine dinucleotide</name>
        <dbReference type="ChEBI" id="CHEBI:71308"/>
    </cofactor>
</comment>
<dbReference type="InterPro" id="IPR000674">
    <property type="entry name" value="Ald_Oxase/Xan_DH_a/b"/>
</dbReference>
<dbReference type="Pfam" id="PF01315">
    <property type="entry name" value="Ald_Xan_dh_C"/>
    <property type="match status" value="1"/>
</dbReference>
<sequence length="797" mass="85096">MTQQLPPGLIGSRVRRQEDPRLLTGRGQFVDDVALPGMLEAAVLRSPHPHARITNVDVSEALALPGVFAVLTGEEVRDVCASPQPVVWRMIPDQRMTDQYALAVDKVRYVGQAVAVVAAVDRYVAEDALGLIEVDYEVLDAVVTLDDALAEDAPLLYEDWPDNVSCRQTIPKGDAAAAFAEADVVVSETLTYGRQMGTPLETRGAVMSWDPFTDRLEGWMSTQSPNLTRDLLGEVLGLPVERIRVRTPDVGGGFGNKFDFYGEEVLAALLSRRTGRPVKLIEDRLESFVANAHSREQRIEVSVAAKADGTITGLRGTVYAVLGGQLATVGIGPCWLSMAVMAGPYAIENIEATVVGVVTNRSPYGSYRGWGQPKANFAHERIIEKLAGELGMAANDVRRRNLIPPDAFPYASQVFFYDSGNYAECLDLAEKAVAERGWAQRRDTAAEQGRSVGIGFSFHIEISALGPSKIMNQSGLQHSSFDEEVVRIDSSGGVVVRTGLSAMGQGIQTALAQVAAQTLGVPLDSVTVHHGDTETNPFTGYGTGASRGAALGGGALLRASTRLRDKVLRIAANILEASPDDLEITDGRISVAGTPGGPSVTMREIGDAAYRRLADKLPDGEDPTLEERDVLDPENVAFSYGTTAVLAEIDRETGRVTLLDYLLVHDCGTVINPTIVDGQIHGGATQGIGGALFEEIVYSPEGQPLTTTFMDYLIPTASEIPTFETVHMTTTADHIPGGFKGMGEAGTIGAASAITSAIENALPDLGLRLNRLPVTPPRLLQAMTDAAPAASSREETP</sequence>
<dbReference type="InterPro" id="IPR036856">
    <property type="entry name" value="Ald_Oxase/Xan_DH_a/b_sf"/>
</dbReference>
<dbReference type="AlphaFoldDB" id="A0A4R1HZM6"/>
<dbReference type="SUPFAM" id="SSF56003">
    <property type="entry name" value="Molybdenum cofactor-binding domain"/>
    <property type="match status" value="1"/>
</dbReference>
<name>A0A4R1HZM6_PSEEN</name>
<comment type="caution">
    <text evidence="5">The sequence shown here is derived from an EMBL/GenBank/DDBJ whole genome shotgun (WGS) entry which is preliminary data.</text>
</comment>
<dbReference type="SMART" id="SM01008">
    <property type="entry name" value="Ald_Xan_dh_C"/>
    <property type="match status" value="1"/>
</dbReference>
<dbReference type="FunFam" id="3.30.365.10:FF:000001">
    <property type="entry name" value="Xanthine dehydrogenase oxidase"/>
    <property type="match status" value="1"/>
</dbReference>
<dbReference type="GO" id="GO:0016491">
    <property type="term" value="F:oxidoreductase activity"/>
    <property type="evidence" value="ECO:0007669"/>
    <property type="project" value="UniProtKB-KW"/>
</dbReference>
<reference evidence="5 6" key="1">
    <citation type="submission" date="2019-03" db="EMBL/GenBank/DDBJ databases">
        <title>Sequencing the genomes of 1000 actinobacteria strains.</title>
        <authorList>
            <person name="Klenk H.-P."/>
        </authorList>
    </citation>
    <scope>NUCLEOTIDE SEQUENCE [LARGE SCALE GENOMIC DNA]</scope>
    <source>
        <strain evidence="5 6">DSM 44969</strain>
    </source>
</reference>
<dbReference type="InterPro" id="IPR008274">
    <property type="entry name" value="AldOxase/xan_DH_MoCoBD1"/>
</dbReference>
<dbReference type="Pfam" id="PF20256">
    <property type="entry name" value="MoCoBD_2"/>
    <property type="match status" value="1"/>
</dbReference>
<dbReference type="Gene3D" id="3.30.365.10">
    <property type="entry name" value="Aldehyde oxidase/xanthine dehydrogenase, molybdopterin binding domain"/>
    <property type="match status" value="4"/>
</dbReference>
<dbReference type="GO" id="GO:0005506">
    <property type="term" value="F:iron ion binding"/>
    <property type="evidence" value="ECO:0007669"/>
    <property type="project" value="InterPro"/>
</dbReference>
<proteinExistence type="predicted"/>